<keyword evidence="6 7" id="KW-0067">ATP-binding</keyword>
<comment type="caution">
    <text evidence="7">Lacks conserved residue(s) required for the propagation of feature annotation.</text>
</comment>
<dbReference type="EC" id="2.7.4.3" evidence="7"/>
<dbReference type="Pfam" id="PF13238">
    <property type="entry name" value="AAA_18"/>
    <property type="match status" value="1"/>
</dbReference>
<evidence type="ECO:0000313" key="10">
    <source>
        <dbReference type="Proteomes" id="UP001369247"/>
    </source>
</evidence>
<dbReference type="KEGG" id="mwo:MWSIV6_0165"/>
<keyword evidence="4 7" id="KW-0547">Nucleotide-binding</keyword>
<dbReference type="GeneID" id="75105765"/>
<dbReference type="GeneID" id="58977825"/>
<evidence type="ECO:0000256" key="7">
    <source>
        <dbReference type="HAMAP-Rule" id="MF_00039"/>
    </source>
</evidence>
<dbReference type="HAMAP" id="MF_00039">
    <property type="entry name" value="Adenylate_kinase_AK6"/>
    <property type="match status" value="1"/>
</dbReference>
<comment type="catalytic activity">
    <reaction evidence="7">
        <text>ATP + H2O = ADP + phosphate + H(+)</text>
        <dbReference type="Rhea" id="RHEA:13065"/>
        <dbReference type="ChEBI" id="CHEBI:15377"/>
        <dbReference type="ChEBI" id="CHEBI:15378"/>
        <dbReference type="ChEBI" id="CHEBI:30616"/>
        <dbReference type="ChEBI" id="CHEBI:43474"/>
        <dbReference type="ChEBI" id="CHEBI:456216"/>
    </reaction>
</comment>
<dbReference type="Gene3D" id="3.40.50.300">
    <property type="entry name" value="P-loop containing nucleotide triphosphate hydrolases"/>
    <property type="match status" value="1"/>
</dbReference>
<evidence type="ECO:0000256" key="5">
    <source>
        <dbReference type="ARBA" id="ARBA00022777"/>
    </source>
</evidence>
<evidence type="ECO:0000256" key="1">
    <source>
        <dbReference type="ARBA" id="ARBA00022517"/>
    </source>
</evidence>
<reference evidence="9" key="1">
    <citation type="submission" date="2022-09" db="EMBL/GenBank/DDBJ databases">
        <title>Characterization of three MwoI isoschizomers from sequenced genome and metagenomes.</title>
        <authorList>
            <person name="Fomenkov A."/>
            <person name="Xu S.Y."/>
            <person name="Roberts R.J."/>
        </authorList>
    </citation>
    <scope>NUCLEOTIDE SEQUENCE</scope>
    <source>
        <strain evidence="9">DSM 2970</strain>
    </source>
</reference>
<organism evidence="9">
    <name type="scientific">Methanothermobacter wolfeii</name>
    <name type="common">Methanobacterium wolfei</name>
    <dbReference type="NCBI Taxonomy" id="145261"/>
    <lineage>
        <taxon>Archaea</taxon>
        <taxon>Methanobacteriati</taxon>
        <taxon>Methanobacteriota</taxon>
        <taxon>Methanomada group</taxon>
        <taxon>Methanobacteria</taxon>
        <taxon>Methanobacteriales</taxon>
        <taxon>Methanobacteriaceae</taxon>
        <taxon>Methanothermobacter</taxon>
    </lineage>
</organism>
<evidence type="ECO:0000256" key="4">
    <source>
        <dbReference type="ARBA" id="ARBA00022741"/>
    </source>
</evidence>
<keyword evidence="1 7" id="KW-0690">Ribosome biogenesis</keyword>
<evidence type="ECO:0000256" key="2">
    <source>
        <dbReference type="ARBA" id="ARBA00022552"/>
    </source>
</evidence>
<dbReference type="SUPFAM" id="SSF52540">
    <property type="entry name" value="P-loop containing nucleoside triphosphate hydrolases"/>
    <property type="match status" value="1"/>
</dbReference>
<evidence type="ECO:0000256" key="6">
    <source>
        <dbReference type="ARBA" id="ARBA00022840"/>
    </source>
</evidence>
<sequence length="174" mass="19319">MSLICITGTPGVGKTTISGLLRERGFSVVSVNEIAEREGLFLGRDPLRGYLEVDIEGLCRSVERYLTGKAVLEGHLSHFCRKCDAVIVLRLDPEVLRERLLMRGYPEDKVQENLEAEALDVCTVEAHEIHGERVREVDTTGKTPEEVADIIMDILDGDEGYAPGDVDFSDWLMG</sequence>
<reference evidence="8 10" key="2">
    <citation type="submission" date="2023-12" db="EMBL/GenBank/DDBJ databases">
        <title>Phenotypic and Genomic Characterization of Methanothermobacter wolfeii Strain BSEL, a CO2-Capturing Archaeon with Minimal Nutrient Requirements.</title>
        <authorList>
            <person name="Ale Enriquez F."/>
            <person name="Ahring B.K."/>
        </authorList>
    </citation>
    <scope>NUCLEOTIDE SEQUENCE [LARGE SCALE GENOMIC DNA]</scope>
    <source>
        <strain evidence="8 10">BSEL-1</strain>
    </source>
</reference>
<comment type="subunit">
    <text evidence="7">Interacts with uS11. Not a structural component of 40S pre-ribosomes, but transiently interacts with them by binding to uS11.</text>
</comment>
<dbReference type="GO" id="GO:0016887">
    <property type="term" value="F:ATP hydrolysis activity"/>
    <property type="evidence" value="ECO:0007669"/>
    <property type="project" value="InterPro"/>
</dbReference>
<gene>
    <name evidence="9" type="ORF">N5910_00895</name>
    <name evidence="8" type="ORF">U2150_06940</name>
</gene>
<dbReference type="InterPro" id="IPR027417">
    <property type="entry name" value="P-loop_NTPase"/>
</dbReference>
<evidence type="ECO:0000313" key="8">
    <source>
        <dbReference type="EMBL" id="MEJ8543222.1"/>
    </source>
</evidence>
<feature type="binding site" evidence="7">
    <location>
        <position position="142"/>
    </location>
    <ligand>
        <name>ATP</name>
        <dbReference type="ChEBI" id="CHEBI:30616"/>
    </ligand>
</feature>
<dbReference type="Proteomes" id="UP001065373">
    <property type="component" value="Chromosome"/>
</dbReference>
<dbReference type="AlphaFoldDB" id="A0A9E7RUZ6"/>
<dbReference type="InterPro" id="IPR020618">
    <property type="entry name" value="Adenyl_kinase_AK6"/>
</dbReference>
<feature type="binding site" evidence="7">
    <location>
        <position position="11"/>
    </location>
    <ligand>
        <name>ATP</name>
        <dbReference type="ChEBI" id="CHEBI:30616"/>
    </ligand>
</feature>
<comment type="catalytic activity">
    <reaction evidence="7">
        <text>AMP + ATP = 2 ADP</text>
        <dbReference type="Rhea" id="RHEA:12973"/>
        <dbReference type="ChEBI" id="CHEBI:30616"/>
        <dbReference type="ChEBI" id="CHEBI:456215"/>
        <dbReference type="ChEBI" id="CHEBI:456216"/>
        <dbReference type="EC" id="2.7.4.3"/>
    </reaction>
</comment>
<keyword evidence="10" id="KW-1185">Reference proteome</keyword>
<dbReference type="EMBL" id="JAXUHJ010000010">
    <property type="protein sequence ID" value="MEJ8543222.1"/>
    <property type="molecule type" value="Genomic_DNA"/>
</dbReference>
<dbReference type="PANTHER" id="PTHR12595">
    <property type="entry name" value="POS9-ACTIVATING FACTOR FAP7-RELATED"/>
    <property type="match status" value="1"/>
</dbReference>
<dbReference type="GO" id="GO:0005524">
    <property type="term" value="F:ATP binding"/>
    <property type="evidence" value="ECO:0007669"/>
    <property type="project" value="UniProtKB-UniRule"/>
</dbReference>
<feature type="binding site" evidence="7">
    <location>
        <position position="16"/>
    </location>
    <ligand>
        <name>ATP</name>
        <dbReference type="ChEBI" id="CHEBI:30616"/>
    </ligand>
</feature>
<feature type="binding site" evidence="7">
    <location>
        <position position="15"/>
    </location>
    <ligand>
        <name>ATP</name>
        <dbReference type="ChEBI" id="CHEBI:30616"/>
    </ligand>
</feature>
<evidence type="ECO:0000313" key="9">
    <source>
        <dbReference type="EMBL" id="UXH31892.1"/>
    </source>
</evidence>
<protein>
    <recommendedName>
        <fullName evidence="7">Putative adenylate kinase</fullName>
        <shortName evidence="7">AK</shortName>
        <ecNumber evidence="7">2.7.4.3</ecNumber>
    </recommendedName>
    <alternativeName>
        <fullName evidence="7">ATP-AMP transphosphorylase</fullName>
    </alternativeName>
</protein>
<keyword evidence="2 7" id="KW-0698">rRNA processing</keyword>
<feature type="region of interest" description="LID" evidence="7">
    <location>
        <begin position="102"/>
        <end position="112"/>
    </location>
</feature>
<dbReference type="GO" id="GO:0042274">
    <property type="term" value="P:ribosomal small subunit biogenesis"/>
    <property type="evidence" value="ECO:0007669"/>
    <property type="project" value="UniProtKB-UniRule"/>
</dbReference>
<dbReference type="PANTHER" id="PTHR12595:SF0">
    <property type="entry name" value="ADENYLATE KINASE ISOENZYME 6"/>
    <property type="match status" value="1"/>
</dbReference>
<dbReference type="GO" id="GO:0004017">
    <property type="term" value="F:AMP kinase activity"/>
    <property type="evidence" value="ECO:0007669"/>
    <property type="project" value="UniProtKB-UniRule"/>
</dbReference>
<comment type="similarity">
    <text evidence="7">Belongs to the adenylate kinase family. AK6 subfamily.</text>
</comment>
<feature type="binding site" evidence="7">
    <location>
        <position position="103"/>
    </location>
    <ligand>
        <name>ATP</name>
        <dbReference type="ChEBI" id="CHEBI:30616"/>
    </ligand>
</feature>
<evidence type="ECO:0000256" key="3">
    <source>
        <dbReference type="ARBA" id="ARBA00022679"/>
    </source>
</evidence>
<feature type="binding site" evidence="7">
    <location>
        <position position="13"/>
    </location>
    <ligand>
        <name>ATP</name>
        <dbReference type="ChEBI" id="CHEBI:30616"/>
    </ligand>
</feature>
<feature type="binding site" evidence="7">
    <location>
        <position position="14"/>
    </location>
    <ligand>
        <name>ATP</name>
        <dbReference type="ChEBI" id="CHEBI:30616"/>
    </ligand>
</feature>
<keyword evidence="5 7" id="KW-0418">Kinase</keyword>
<proteinExistence type="inferred from homology"/>
<dbReference type="RefSeq" id="WP_074358330.1">
    <property type="nucleotide sequence ID" value="NZ_CP104550.1"/>
</dbReference>
<name>A0A9E7RUZ6_METWO</name>
<comment type="function">
    <text evidence="7">Broad-specificity nucleoside monophosphate (NMP) kinase that catalyzes the reversible transfer of the terminal phosphate group between nucleoside triphosphates and monophosphates. Has also ATPase activity. Involved in the late maturation steps of the 30S ribosomal particles, specifically 16S rRNA maturation. While NMP activity is not required for ribosome maturation, ATPase activity is. Associates transiently with small ribosomal subunit protein uS11. ATP hydrolysis breaks the interaction with uS11. May temporarily remove uS11 from the ribosome to enable a conformational change of the ribosomal RNA that is needed for the final maturation step of the small ribosomal subunit.</text>
</comment>
<accession>A0A9E7RUZ6</accession>
<keyword evidence="3 7" id="KW-0808">Transferase</keyword>
<dbReference type="GO" id="GO:0006364">
    <property type="term" value="P:rRNA processing"/>
    <property type="evidence" value="ECO:0007669"/>
    <property type="project" value="UniProtKB-KW"/>
</dbReference>
<dbReference type="Proteomes" id="UP001369247">
    <property type="component" value="Unassembled WGS sequence"/>
</dbReference>
<dbReference type="EMBL" id="CP104550">
    <property type="protein sequence ID" value="UXH31892.1"/>
    <property type="molecule type" value="Genomic_DNA"/>
</dbReference>